<organism evidence="1 2">
    <name type="scientific">Eumeta variegata</name>
    <name type="common">Bagworm moth</name>
    <name type="synonym">Eumeta japonica</name>
    <dbReference type="NCBI Taxonomy" id="151549"/>
    <lineage>
        <taxon>Eukaryota</taxon>
        <taxon>Metazoa</taxon>
        <taxon>Ecdysozoa</taxon>
        <taxon>Arthropoda</taxon>
        <taxon>Hexapoda</taxon>
        <taxon>Insecta</taxon>
        <taxon>Pterygota</taxon>
        <taxon>Neoptera</taxon>
        <taxon>Endopterygota</taxon>
        <taxon>Lepidoptera</taxon>
        <taxon>Glossata</taxon>
        <taxon>Ditrysia</taxon>
        <taxon>Tineoidea</taxon>
        <taxon>Psychidae</taxon>
        <taxon>Oiketicinae</taxon>
        <taxon>Eumeta</taxon>
    </lineage>
</organism>
<dbReference type="EMBL" id="BGZK01001144">
    <property type="protein sequence ID" value="GBP72406.1"/>
    <property type="molecule type" value="Genomic_DNA"/>
</dbReference>
<keyword evidence="2" id="KW-1185">Reference proteome</keyword>
<reference evidence="1 2" key="1">
    <citation type="journal article" date="2019" name="Commun. Biol.">
        <title>The bagworm genome reveals a unique fibroin gene that provides high tensile strength.</title>
        <authorList>
            <person name="Kono N."/>
            <person name="Nakamura H."/>
            <person name="Ohtoshi R."/>
            <person name="Tomita M."/>
            <person name="Numata K."/>
            <person name="Arakawa K."/>
        </authorList>
    </citation>
    <scope>NUCLEOTIDE SEQUENCE [LARGE SCALE GENOMIC DNA]</scope>
</reference>
<sequence>MIQLGPRQRLRGRSAPLEINSRYISCGRFTDCNYAAAAACTHAIFNGIRVIALYEGVFRSDLKAPSGAAVFESLALFSDLALGEAQSGRVVITRKNYEMSYLGKPTSIRKKQRS</sequence>
<proteinExistence type="predicted"/>
<dbReference type="Proteomes" id="UP000299102">
    <property type="component" value="Unassembled WGS sequence"/>
</dbReference>
<evidence type="ECO:0000313" key="1">
    <source>
        <dbReference type="EMBL" id="GBP72406.1"/>
    </source>
</evidence>
<gene>
    <name evidence="1" type="ORF">EVAR_33097_1</name>
</gene>
<protein>
    <submittedName>
        <fullName evidence="1">Uncharacterized protein</fullName>
    </submittedName>
</protein>
<name>A0A4C1Y8W6_EUMVA</name>
<evidence type="ECO:0000313" key="2">
    <source>
        <dbReference type="Proteomes" id="UP000299102"/>
    </source>
</evidence>
<accession>A0A4C1Y8W6</accession>
<comment type="caution">
    <text evidence="1">The sequence shown here is derived from an EMBL/GenBank/DDBJ whole genome shotgun (WGS) entry which is preliminary data.</text>
</comment>
<dbReference type="AlphaFoldDB" id="A0A4C1Y8W6"/>